<keyword evidence="1" id="KW-0479">Metal-binding</keyword>
<dbReference type="GO" id="GO:0008270">
    <property type="term" value="F:zinc ion binding"/>
    <property type="evidence" value="ECO:0007669"/>
    <property type="project" value="UniProtKB-KW"/>
</dbReference>
<dbReference type="VEuPathDB" id="AmoebaDB:EHI7A_077270"/>
<accession>A0A5K1UNQ1</accession>
<proteinExistence type="predicted"/>
<dbReference type="PANTHER" id="PTHR23041">
    <property type="entry name" value="RING FINGER DOMAIN-CONTAINING"/>
    <property type="match status" value="1"/>
</dbReference>
<evidence type="ECO:0000256" key="1">
    <source>
        <dbReference type="ARBA" id="ARBA00022723"/>
    </source>
</evidence>
<dbReference type="Gene3D" id="3.30.40.10">
    <property type="entry name" value="Zinc/RING finger domain, C3HC4 (zinc finger)"/>
    <property type="match status" value="1"/>
</dbReference>
<protein>
    <submittedName>
        <fullName evidence="6">Zinc finger domain containing protein</fullName>
    </submittedName>
</protein>
<dbReference type="VEuPathDB" id="AmoebaDB:EHI5A_070570"/>
<keyword evidence="2 4" id="KW-0863">Zinc-finger</keyword>
<dbReference type="Pfam" id="PF13920">
    <property type="entry name" value="zf-C3HC4_3"/>
    <property type="match status" value="1"/>
</dbReference>
<evidence type="ECO:0000313" key="6">
    <source>
        <dbReference type="EMBL" id="GAT92924.1"/>
    </source>
</evidence>
<sequence>MENKNNNHEVIDLTSDNLEEKSLVSQREIKNQLKKPKTFALSLNKKEQHPPKETRKFYPKVPSVSKQNKSEIFTYQNEVTKKCEGIECPICLQLTRNVMTTQCGHLFCKSCLTIVLTSSDKTPFCPICHSQISLVTSHRIYL</sequence>
<evidence type="ECO:0000256" key="4">
    <source>
        <dbReference type="PROSITE-ProRule" id="PRU00175"/>
    </source>
</evidence>
<dbReference type="VEuPathDB" id="AmoebaDB:EHI_142060"/>
<evidence type="ECO:0000259" key="5">
    <source>
        <dbReference type="PROSITE" id="PS50089"/>
    </source>
</evidence>
<dbReference type="AlphaFoldDB" id="A0A5K1UNQ1"/>
<dbReference type="InterPro" id="IPR001841">
    <property type="entry name" value="Znf_RING"/>
</dbReference>
<dbReference type="SUPFAM" id="SSF57850">
    <property type="entry name" value="RING/U-box"/>
    <property type="match status" value="1"/>
</dbReference>
<dbReference type="PROSITE" id="PS50089">
    <property type="entry name" value="ZF_RING_2"/>
    <property type="match status" value="1"/>
</dbReference>
<dbReference type="VEuPathDB" id="AmoebaDB:KM1_108180"/>
<dbReference type="EMBL" id="BDEQ01000001">
    <property type="protein sequence ID" value="GAT92924.1"/>
    <property type="molecule type" value="Genomic_DNA"/>
</dbReference>
<gene>
    <name evidence="6" type="ORF">CL6EHI_142060</name>
</gene>
<dbReference type="InterPro" id="IPR017907">
    <property type="entry name" value="Znf_RING_CS"/>
</dbReference>
<evidence type="ECO:0000256" key="3">
    <source>
        <dbReference type="ARBA" id="ARBA00022833"/>
    </source>
</evidence>
<evidence type="ECO:0000256" key="2">
    <source>
        <dbReference type="ARBA" id="ARBA00022771"/>
    </source>
</evidence>
<dbReference type="VEuPathDB" id="AmoebaDB:EHI8A_241810"/>
<keyword evidence="3" id="KW-0862">Zinc</keyword>
<dbReference type="PROSITE" id="PS00518">
    <property type="entry name" value="ZF_RING_1"/>
    <property type="match status" value="1"/>
</dbReference>
<dbReference type="Proteomes" id="UP000078387">
    <property type="component" value="Unassembled WGS sequence"/>
</dbReference>
<reference evidence="6 7" key="1">
    <citation type="submission" date="2016-05" db="EMBL/GenBank/DDBJ databases">
        <title>First whole genome sequencing of Entamoeba histolytica HM1:IMSS-clone-6.</title>
        <authorList>
            <person name="Mukherjee Avik.K."/>
            <person name="Izumyama S."/>
            <person name="Nakada-Tsukui K."/>
            <person name="Nozaki T."/>
        </authorList>
    </citation>
    <scope>NUCLEOTIDE SEQUENCE [LARGE SCALE GENOMIC DNA]</scope>
    <source>
        <strain evidence="6 7">HM1:IMSS clone 6</strain>
    </source>
</reference>
<dbReference type="SMART" id="SM00184">
    <property type="entry name" value="RING"/>
    <property type="match status" value="1"/>
</dbReference>
<dbReference type="InterPro" id="IPR047134">
    <property type="entry name" value="RNF4"/>
</dbReference>
<dbReference type="InterPro" id="IPR013083">
    <property type="entry name" value="Znf_RING/FYVE/PHD"/>
</dbReference>
<organism evidence="6 7">
    <name type="scientific">Entamoeba histolytica</name>
    <dbReference type="NCBI Taxonomy" id="5759"/>
    <lineage>
        <taxon>Eukaryota</taxon>
        <taxon>Amoebozoa</taxon>
        <taxon>Evosea</taxon>
        <taxon>Archamoebae</taxon>
        <taxon>Mastigamoebida</taxon>
        <taxon>Entamoebidae</taxon>
        <taxon>Entamoeba</taxon>
    </lineage>
</organism>
<comment type="caution">
    <text evidence="6">The sequence shown here is derived from an EMBL/GenBank/DDBJ whole genome shotgun (WGS) entry which is preliminary data.</text>
</comment>
<name>A0A5K1UNQ1_ENTHI</name>
<evidence type="ECO:0000313" key="7">
    <source>
        <dbReference type="Proteomes" id="UP000078387"/>
    </source>
</evidence>
<dbReference type="PANTHER" id="PTHR23041:SF78">
    <property type="entry name" value="E3 UBIQUITIN-PROTEIN LIGASE RNF4"/>
    <property type="match status" value="1"/>
</dbReference>
<feature type="domain" description="RING-type" evidence="5">
    <location>
        <begin position="88"/>
        <end position="129"/>
    </location>
</feature>